<feature type="repeat" description="ANK" evidence="12">
    <location>
        <begin position="1047"/>
        <end position="1079"/>
    </location>
</feature>
<evidence type="ECO:0000256" key="5">
    <source>
        <dbReference type="ARBA" id="ARBA00022537"/>
    </source>
</evidence>
<dbReference type="SMART" id="SM00248">
    <property type="entry name" value="ANK"/>
    <property type="match status" value="8"/>
</dbReference>
<dbReference type="PROSITE" id="PS50297">
    <property type="entry name" value="ANK_REP_REGION"/>
    <property type="match status" value="6"/>
</dbReference>
<organism evidence="13 14">
    <name type="scientific">Caerostris darwini</name>
    <dbReference type="NCBI Taxonomy" id="1538125"/>
    <lineage>
        <taxon>Eukaryota</taxon>
        <taxon>Metazoa</taxon>
        <taxon>Ecdysozoa</taxon>
        <taxon>Arthropoda</taxon>
        <taxon>Chelicerata</taxon>
        <taxon>Arachnida</taxon>
        <taxon>Araneae</taxon>
        <taxon>Araneomorphae</taxon>
        <taxon>Entelegynae</taxon>
        <taxon>Araneoidea</taxon>
        <taxon>Araneidae</taxon>
        <taxon>Caerostris</taxon>
    </lineage>
</organism>
<keyword evidence="6" id="KW-0800">Toxin</keyword>
<dbReference type="Pfam" id="PF12796">
    <property type="entry name" value="Ank_2"/>
    <property type="match status" value="2"/>
</dbReference>
<evidence type="ECO:0000313" key="13">
    <source>
        <dbReference type="EMBL" id="GIX83141.1"/>
    </source>
</evidence>
<evidence type="ECO:0000256" key="3">
    <source>
        <dbReference type="ARBA" id="ARBA00022483"/>
    </source>
</evidence>
<dbReference type="SUPFAM" id="SSF48452">
    <property type="entry name" value="TPR-like"/>
    <property type="match status" value="2"/>
</dbReference>
<feature type="repeat" description="ANK" evidence="12">
    <location>
        <begin position="660"/>
        <end position="692"/>
    </location>
</feature>
<dbReference type="Pfam" id="PF13424">
    <property type="entry name" value="TPR_12"/>
    <property type="match status" value="1"/>
</dbReference>
<keyword evidence="4" id="KW-0964">Secreted</keyword>
<feature type="repeat" description="ANK" evidence="12">
    <location>
        <begin position="587"/>
        <end position="619"/>
    </location>
</feature>
<dbReference type="PANTHER" id="PTHR24123">
    <property type="entry name" value="ANKYRIN REPEAT-CONTAINING"/>
    <property type="match status" value="1"/>
</dbReference>
<dbReference type="PRINTS" id="PR01415">
    <property type="entry name" value="ANKYRIN"/>
</dbReference>
<keyword evidence="14" id="KW-1185">Reference proteome</keyword>
<keyword evidence="11" id="KW-1053">Target membrane</keyword>
<evidence type="ECO:0000256" key="4">
    <source>
        <dbReference type="ARBA" id="ARBA00022525"/>
    </source>
</evidence>
<keyword evidence="7" id="KW-0528">Neurotoxin</keyword>
<dbReference type="Gene3D" id="1.25.40.20">
    <property type="entry name" value="Ankyrin repeat-containing domain"/>
    <property type="match status" value="3"/>
</dbReference>
<sequence>MTSTSQDALNLALDALRKEKFGQKAIQIVNVLSYFSAENVPTDIFNAEMSQDEVETAISLLKQYLLVDSAYKQDFININKLVQRKIRGCLREKKKEVPVLNEAVKLLIKKGKNPEEFQLLVDHAISVWLHACNIDNRVEKLDALPRLILPSLKKEFRYNEAAEFGWKAFNRLKVSGKDNQEIEWLQFHLGKLLDIMGKYKAALTILRPLLDRSIMELKLKNEIMHTVISVVKKLQDALQYDEILPVYEKILSDQKIGDTDKEEILGAWHHYALLLIKLDRCDDAVAILNDILKQSKIPLKNETIFFFKSSIADAFTKQAKYIKALNMYKELLEEIKLKSKKNHVDILKTKQNIAVNLQKVGKYNEIVTMFKEVIEKCENVIGKTHPETLSIQAELALVYYNQNEFKKAAEIFKTIHTNHVEMKIQKHKEVLDELKYEENLQFFESTLKELNDTFGSIAIKKRIETFNSVNIHIIHSAIREDDLGKIYTIIQNGIDINCKDSSGNTLLHYAALYGNLDVMKLLLEFGAIYNATNANNKTPLQLAENNSVKMLLNLTEKLFKHVKARNFVEVTKSIKLERCIVNAKDHEGYYPLHWSASNGSISILKLLLDAGADATYITNKGNTPLHIAVSKGFCGIADILLKSVRYDKLENFINAQTFGNKVTALHVAAKNNFQDIAHILLQYGAVFNTKNKDEKTPLELSENKSTEYMLKLTHELFKDAENGNTAIIDKLKTITPVVQKCVSNACNEEGYTLIQVMLKNNHKKLSFQCLQLLKTPFKLKPWKNFRDLMQQLKNLEYFAKQHLYFSQDFIPHLHPLITCSFFPPGINPIPSKTFKNGCDYLYNAYKLVEEYQKYYPNSIEDLNIYQINETLKELQFEPKLIPTDYNAAQAAYVASSQNAKFIILLGSFFLKDLHFFKELIEINIDIPVKKFLQTVTTQLRAIYSDIIFKAIENNNLLNIEKYVIEDRAILNLKVKGSTPLLYAVECGNLKIIKTLLENEADTTEKTNEGETLLHLATSKGYKGAAELLIKYTSYDKLSKLINATTKNGDTPLHIAARHGFTAISKSLLKYGATYCLKNKERKVPLDLAIKHINVKHLLQITHCCFEYAASNSSELNHILQSMKPDELSAVVNATNESGQTLLTLIKSKHFQIISNELLETMNKYSRITLCRPLKTPEIRRRFYKAINAFLEYSDILLKQLTLMCYCASEKNMSPRITLKEGLLYLINSYRFVEEYKSCFGVVNNDQFKKIEETLNDLQFCPDDIRFGYTDEAYDEKIKSFILDNKEAVYYKLLHSELTKDIQQFLYIVERGIQVQVLNIFDNIEGISSRVLII</sequence>
<evidence type="ECO:0000256" key="12">
    <source>
        <dbReference type="PROSITE-ProRule" id="PRU00023"/>
    </source>
</evidence>
<dbReference type="Proteomes" id="UP001054837">
    <property type="component" value="Unassembled WGS sequence"/>
</dbReference>
<dbReference type="EMBL" id="BPLQ01001573">
    <property type="protein sequence ID" value="GIX83141.1"/>
    <property type="molecule type" value="Genomic_DNA"/>
</dbReference>
<feature type="repeat" description="ANK" evidence="12">
    <location>
        <begin position="502"/>
        <end position="534"/>
    </location>
</feature>
<evidence type="ECO:0000256" key="1">
    <source>
        <dbReference type="ARBA" id="ARBA00004175"/>
    </source>
</evidence>
<keyword evidence="3" id="KW-0268">Exocytosis</keyword>
<dbReference type="PROSITE" id="PS50088">
    <property type="entry name" value="ANK_REPEAT"/>
    <property type="match status" value="6"/>
</dbReference>
<keyword evidence="5" id="KW-1052">Target cell membrane</keyword>
<evidence type="ECO:0000256" key="6">
    <source>
        <dbReference type="ARBA" id="ARBA00022656"/>
    </source>
</evidence>
<reference evidence="13 14" key="1">
    <citation type="submission" date="2021-06" db="EMBL/GenBank/DDBJ databases">
        <title>Caerostris darwini draft genome.</title>
        <authorList>
            <person name="Kono N."/>
            <person name="Arakawa K."/>
        </authorList>
    </citation>
    <scope>NUCLEOTIDE SEQUENCE [LARGE SCALE GENOMIC DNA]</scope>
</reference>
<comment type="caution">
    <text evidence="13">The sequence shown here is derived from an EMBL/GenBank/DDBJ whole genome shotgun (WGS) entry which is preliminary data.</text>
</comment>
<dbReference type="InterPro" id="IPR011990">
    <property type="entry name" value="TPR-like_helical_dom_sf"/>
</dbReference>
<keyword evidence="10 12" id="KW-0040">ANK repeat</keyword>
<dbReference type="GO" id="GO:0006887">
    <property type="term" value="P:exocytosis"/>
    <property type="evidence" value="ECO:0007669"/>
    <property type="project" value="UniProtKB-KW"/>
</dbReference>
<dbReference type="Pfam" id="PF00023">
    <property type="entry name" value="Ank"/>
    <property type="match status" value="2"/>
</dbReference>
<dbReference type="InterPro" id="IPR002110">
    <property type="entry name" value="Ankyrin_rpt"/>
</dbReference>
<comment type="subcellular location">
    <subcellularLocation>
        <location evidence="2">Secreted</location>
    </subcellularLocation>
    <subcellularLocation>
        <location evidence="1">Target cell membrane</location>
    </subcellularLocation>
</comment>
<evidence type="ECO:0000256" key="11">
    <source>
        <dbReference type="ARBA" id="ARBA00023298"/>
    </source>
</evidence>
<dbReference type="SUPFAM" id="SSF48403">
    <property type="entry name" value="Ankyrin repeat"/>
    <property type="match status" value="2"/>
</dbReference>
<dbReference type="Pfam" id="PF13857">
    <property type="entry name" value="Ank_5"/>
    <property type="match status" value="1"/>
</dbReference>
<dbReference type="GO" id="GO:0090729">
    <property type="term" value="F:toxin activity"/>
    <property type="evidence" value="ECO:0007669"/>
    <property type="project" value="UniProtKB-KW"/>
</dbReference>
<evidence type="ECO:0000256" key="9">
    <source>
        <dbReference type="ARBA" id="ARBA00023028"/>
    </source>
</evidence>
<keyword evidence="11" id="KW-0472">Membrane</keyword>
<evidence type="ECO:0000256" key="8">
    <source>
        <dbReference type="ARBA" id="ARBA00022737"/>
    </source>
</evidence>
<gene>
    <name evidence="13" type="primary">Tnks_2</name>
    <name evidence="13" type="ORF">CDAR_237701</name>
</gene>
<feature type="repeat" description="ANK" evidence="12">
    <location>
        <begin position="975"/>
        <end position="1007"/>
    </location>
</feature>
<name>A0AAV4NHD8_9ARAC</name>
<evidence type="ECO:0000256" key="10">
    <source>
        <dbReference type="ARBA" id="ARBA00023043"/>
    </source>
</evidence>
<evidence type="ECO:0000256" key="7">
    <source>
        <dbReference type="ARBA" id="ARBA00022699"/>
    </source>
</evidence>
<keyword evidence="9" id="KW-0638">Presynaptic neurotoxin</keyword>
<evidence type="ECO:0000256" key="2">
    <source>
        <dbReference type="ARBA" id="ARBA00004613"/>
    </source>
</evidence>
<accession>A0AAV4NHD8</accession>
<protein>
    <submittedName>
        <fullName evidence="13">Tankyrase</fullName>
    </submittedName>
</protein>
<dbReference type="InterPro" id="IPR051165">
    <property type="entry name" value="Multifunctional_ANK_Repeat"/>
</dbReference>
<dbReference type="GO" id="GO:0044218">
    <property type="term" value="C:other organism cell membrane"/>
    <property type="evidence" value="ECO:0007669"/>
    <property type="project" value="UniProtKB-KW"/>
</dbReference>
<dbReference type="Gene3D" id="1.25.40.10">
    <property type="entry name" value="Tetratricopeptide repeat domain"/>
    <property type="match status" value="1"/>
</dbReference>
<dbReference type="GO" id="GO:0005576">
    <property type="term" value="C:extracellular region"/>
    <property type="evidence" value="ECO:0007669"/>
    <property type="project" value="UniProtKB-SubCell"/>
</dbReference>
<feature type="repeat" description="ANK" evidence="12">
    <location>
        <begin position="620"/>
        <end position="642"/>
    </location>
</feature>
<dbReference type="InterPro" id="IPR036770">
    <property type="entry name" value="Ankyrin_rpt-contain_sf"/>
</dbReference>
<dbReference type="GO" id="GO:0044231">
    <property type="term" value="C:host cell presynaptic membrane"/>
    <property type="evidence" value="ECO:0007669"/>
    <property type="project" value="UniProtKB-KW"/>
</dbReference>
<evidence type="ECO:0000313" key="14">
    <source>
        <dbReference type="Proteomes" id="UP001054837"/>
    </source>
</evidence>
<keyword evidence="8" id="KW-0677">Repeat</keyword>
<proteinExistence type="predicted"/>
<dbReference type="PANTHER" id="PTHR24123:SF33">
    <property type="entry name" value="PROTEIN HOS4"/>
    <property type="match status" value="1"/>
</dbReference>